<keyword evidence="8 9" id="KW-0449">Lipoprotein</keyword>
<reference evidence="11" key="1">
    <citation type="journal article" date="2019" name="Int. J. Syst. Evol. Microbiol.">
        <title>The Global Catalogue of Microorganisms (GCM) 10K type strain sequencing project: providing services to taxonomists for standard genome sequencing and annotation.</title>
        <authorList>
            <consortium name="The Broad Institute Genomics Platform"/>
            <consortium name="The Broad Institute Genome Sequencing Center for Infectious Disease"/>
            <person name="Wu L."/>
            <person name="Ma J."/>
        </authorList>
    </citation>
    <scope>NUCLEOTIDE SEQUENCE [LARGE SCALE GENOMIC DNA]</scope>
    <source>
        <strain evidence="11">JCM 15503</strain>
    </source>
</reference>
<proteinExistence type="inferred from homology"/>
<evidence type="ECO:0000256" key="4">
    <source>
        <dbReference type="ARBA" id="ARBA00022692"/>
    </source>
</evidence>
<dbReference type="Pfam" id="PF02321">
    <property type="entry name" value="OEP"/>
    <property type="match status" value="2"/>
</dbReference>
<dbReference type="SUPFAM" id="SSF56954">
    <property type="entry name" value="Outer membrane efflux proteins (OEP)"/>
    <property type="match status" value="1"/>
</dbReference>
<gene>
    <name evidence="10" type="ORF">GCM10009107_00190</name>
</gene>
<dbReference type="InterPro" id="IPR003423">
    <property type="entry name" value="OMP_efflux"/>
</dbReference>
<evidence type="ECO:0000256" key="9">
    <source>
        <dbReference type="RuleBase" id="RU362097"/>
    </source>
</evidence>
<evidence type="ECO:0000256" key="2">
    <source>
        <dbReference type="ARBA" id="ARBA00007613"/>
    </source>
</evidence>
<evidence type="ECO:0000256" key="1">
    <source>
        <dbReference type="ARBA" id="ARBA00004370"/>
    </source>
</evidence>
<organism evidence="10 11">
    <name type="scientific">Ideonella azotifigens</name>
    <dbReference type="NCBI Taxonomy" id="513160"/>
    <lineage>
        <taxon>Bacteria</taxon>
        <taxon>Pseudomonadati</taxon>
        <taxon>Pseudomonadota</taxon>
        <taxon>Betaproteobacteria</taxon>
        <taxon>Burkholderiales</taxon>
        <taxon>Sphaerotilaceae</taxon>
        <taxon>Ideonella</taxon>
    </lineage>
</organism>
<evidence type="ECO:0000256" key="8">
    <source>
        <dbReference type="ARBA" id="ARBA00023288"/>
    </source>
</evidence>
<keyword evidence="7 9" id="KW-0564">Palmitate</keyword>
<dbReference type="EMBL" id="BAAAEW010000001">
    <property type="protein sequence ID" value="GAA0739462.1"/>
    <property type="molecule type" value="Genomic_DNA"/>
</dbReference>
<comment type="similarity">
    <text evidence="2 9">Belongs to the outer membrane factor (OMF) (TC 1.B.17) family.</text>
</comment>
<evidence type="ECO:0000256" key="6">
    <source>
        <dbReference type="ARBA" id="ARBA00023136"/>
    </source>
</evidence>
<dbReference type="PANTHER" id="PTHR30203">
    <property type="entry name" value="OUTER MEMBRANE CATION EFFLUX PROTEIN"/>
    <property type="match status" value="1"/>
</dbReference>
<dbReference type="Gene3D" id="1.20.1600.10">
    <property type="entry name" value="Outer membrane efflux proteins (OEP)"/>
    <property type="match status" value="1"/>
</dbReference>
<comment type="caution">
    <text evidence="10">The sequence shown here is derived from an EMBL/GenBank/DDBJ whole genome shotgun (WGS) entry which is preliminary data.</text>
</comment>
<keyword evidence="5" id="KW-0732">Signal</keyword>
<accession>A0ABP3URQ0</accession>
<evidence type="ECO:0000256" key="5">
    <source>
        <dbReference type="ARBA" id="ARBA00022729"/>
    </source>
</evidence>
<comment type="subcellular location">
    <subcellularLocation>
        <location evidence="9">Cell membrane</location>
        <topology evidence="9">Lipid-anchor</topology>
    </subcellularLocation>
    <subcellularLocation>
        <location evidence="1">Membrane</location>
    </subcellularLocation>
</comment>
<evidence type="ECO:0000313" key="10">
    <source>
        <dbReference type="EMBL" id="GAA0739462.1"/>
    </source>
</evidence>
<dbReference type="Gene3D" id="2.20.200.10">
    <property type="entry name" value="Outer membrane efflux proteins (OEP)"/>
    <property type="match status" value="1"/>
</dbReference>
<dbReference type="PANTHER" id="PTHR30203:SF20">
    <property type="entry name" value="MULTIDRUG RESISTANCE OUTER MEMBRANE PROTEIN MDTP-RELATED"/>
    <property type="match status" value="1"/>
</dbReference>
<keyword evidence="3 9" id="KW-1134">Transmembrane beta strand</keyword>
<dbReference type="Proteomes" id="UP001500279">
    <property type="component" value="Unassembled WGS sequence"/>
</dbReference>
<dbReference type="InterPro" id="IPR010131">
    <property type="entry name" value="MdtP/NodT-like"/>
</dbReference>
<name>A0ABP3URQ0_9BURK</name>
<keyword evidence="11" id="KW-1185">Reference proteome</keyword>
<keyword evidence="4 9" id="KW-0812">Transmembrane</keyword>
<evidence type="ECO:0000256" key="7">
    <source>
        <dbReference type="ARBA" id="ARBA00023139"/>
    </source>
</evidence>
<evidence type="ECO:0000256" key="3">
    <source>
        <dbReference type="ARBA" id="ARBA00022452"/>
    </source>
</evidence>
<keyword evidence="6 9" id="KW-0472">Membrane</keyword>
<evidence type="ECO:0000313" key="11">
    <source>
        <dbReference type="Proteomes" id="UP001500279"/>
    </source>
</evidence>
<sequence length="519" mass="54402">MAHFPLLPRRGNASRTHLLSSLLPMSIHSLSNLARAFGPASLTTAVALVSAAVLLTGCASPGPDHTPLARTEPAVLGLTQQATPETAALNWSVLGDARLSSLIEQSLQAHPSLAVARARVARAVALAQLNEAANGPQATLSSDVTRERFSANGIYPAPLGGGTWNIGNLQAGASWSPDFFGKHEAELAAALGQAKAAQADAAAAASGLSAQVAHGYVALARLLAQREVAERTLAQREELQKLTRQRVDAGLDTKVEQVQAEGALPDTRVQIEALNEQIMLARHQLAVLAGLAPQALDTLSPKLDAMALAQLPTVLGADLLGRRPDVVAARLRVEAAGQDVKVARTEFYPDINLTAFIGFNSLGLDQLFEAGSRQYGVQPALRLPLFDGGRLRAQLGAKQADLDASIAQYNGALLDAVREAADAIGSLASLNRQQAEQNGALRSAETAYDLARQRHGAGLGNYLIVLNAESQLLLQRRTAVDLQARQLDSRVSLVKALGGGWTEQPQAVAQAATGKPGAP</sequence>
<dbReference type="NCBIfam" id="TIGR01845">
    <property type="entry name" value="outer_NodT"/>
    <property type="match status" value="1"/>
</dbReference>
<protein>
    <submittedName>
        <fullName evidence="10">Efflux transporter outer membrane subunit</fullName>
    </submittedName>
</protein>